<gene>
    <name evidence="3" type="ORF">IFO71_19370</name>
</gene>
<evidence type="ECO:0000256" key="2">
    <source>
        <dbReference type="SAM" id="MobiDB-lite"/>
    </source>
</evidence>
<evidence type="ECO:0000313" key="4">
    <source>
        <dbReference type="Proteomes" id="UP000613768"/>
    </source>
</evidence>
<evidence type="ECO:0000256" key="1">
    <source>
        <dbReference type="ARBA" id="ARBA00022729"/>
    </source>
</evidence>
<dbReference type="Pfam" id="PF07394">
    <property type="entry name" value="DUF1501"/>
    <property type="match status" value="1"/>
</dbReference>
<reference evidence="3 4" key="1">
    <citation type="submission" date="2020-09" db="EMBL/GenBank/DDBJ databases">
        <title>Pseudoxanthomonas sp. CAU 1598 isolated from sand of Yaerae Beach.</title>
        <authorList>
            <person name="Kim W."/>
        </authorList>
    </citation>
    <scope>NUCLEOTIDE SEQUENCE [LARGE SCALE GENOMIC DNA]</scope>
    <source>
        <strain evidence="3 4">CAU 1598</strain>
    </source>
</reference>
<sequence>MSRNSRRDFLRAGAASLACGGFSTLFPQIGLIPTALAGTPQPGYKALVCLFLSGGNDAWNLLLPGNVAAHGRYVAARNGLHNTSSNLGGLAFPHHSGSGFINGQTLPASLSIAGGQYGLNPFAPELKTLYDQGRLAFVNNMGTLIAPVTRANYNNFRPPQLYSHNDQTRLWQIGSGSSTSVTRGWGGMVAGYTAQIPTLSGLPPTITLSGQNRFLIGTTPSSQSFVPFSLSTSSSTPATQISNYPPPTASQSSNRAEAQRRAALEELLNAASPQAFTNDFRDTLDRSISLAEEVLNPAISAIDTNDPVNTPFAAISSDSLATRLRQIARVIKVSTDNTLANPINANRQVFYVSLGGWDTHSDQINGLNSASGHARLIERVSQAVAAFYQAMVNIGRASDVTLFSASEFGRTLNSNGDGSDHAWGSLQFAVGGAVNGGMYGRYPEIVLNNSLTGTTSVNATQGECFSRGQFLPTTAVDQFAATLARWMGVSNSDLPVLFPNIDNFTLGGHPNANPASTPTFANFSRIIPGMMNGVV</sequence>
<dbReference type="RefSeq" id="WP_192031335.1">
    <property type="nucleotide sequence ID" value="NZ_JACYTR010000072.1"/>
</dbReference>
<keyword evidence="4" id="KW-1185">Reference proteome</keyword>
<feature type="compositionally biased region" description="Low complexity" evidence="2">
    <location>
        <begin position="227"/>
        <end position="237"/>
    </location>
</feature>
<dbReference type="InterPro" id="IPR010869">
    <property type="entry name" value="DUF1501"/>
</dbReference>
<evidence type="ECO:0000313" key="3">
    <source>
        <dbReference type="EMBL" id="MBD8527913.1"/>
    </source>
</evidence>
<dbReference type="PANTHER" id="PTHR43737:SF1">
    <property type="entry name" value="DUF1501 DOMAIN-CONTAINING PROTEIN"/>
    <property type="match status" value="1"/>
</dbReference>
<dbReference type="PROSITE" id="PS51318">
    <property type="entry name" value="TAT"/>
    <property type="match status" value="1"/>
</dbReference>
<organism evidence="3 4">
    <name type="scientific">Pseudomarimonas arenosa</name>
    <dbReference type="NCBI Taxonomy" id="2774145"/>
    <lineage>
        <taxon>Bacteria</taxon>
        <taxon>Pseudomonadati</taxon>
        <taxon>Pseudomonadota</taxon>
        <taxon>Gammaproteobacteria</taxon>
        <taxon>Lysobacterales</taxon>
        <taxon>Lysobacteraceae</taxon>
        <taxon>Pseudomarimonas</taxon>
    </lineage>
</organism>
<dbReference type="Proteomes" id="UP000613768">
    <property type="component" value="Unassembled WGS sequence"/>
</dbReference>
<proteinExistence type="predicted"/>
<protein>
    <submittedName>
        <fullName evidence="3">DUF1501 domain-containing protein</fullName>
    </submittedName>
</protein>
<dbReference type="InterPro" id="IPR006311">
    <property type="entry name" value="TAT_signal"/>
</dbReference>
<name>A0AAW3ZP02_9GAMM</name>
<feature type="compositionally biased region" description="Polar residues" evidence="2">
    <location>
        <begin position="238"/>
        <end position="253"/>
    </location>
</feature>
<comment type="caution">
    <text evidence="3">The sequence shown here is derived from an EMBL/GenBank/DDBJ whole genome shotgun (WGS) entry which is preliminary data.</text>
</comment>
<dbReference type="InterPro" id="IPR019546">
    <property type="entry name" value="TAT_signal_bac_arc"/>
</dbReference>
<keyword evidence="1" id="KW-0732">Signal</keyword>
<feature type="region of interest" description="Disordered" evidence="2">
    <location>
        <begin position="227"/>
        <end position="260"/>
    </location>
</feature>
<accession>A0AAW3ZP02</accession>
<dbReference type="EMBL" id="JACYTR010000072">
    <property type="protein sequence ID" value="MBD8527913.1"/>
    <property type="molecule type" value="Genomic_DNA"/>
</dbReference>
<dbReference type="NCBIfam" id="TIGR01409">
    <property type="entry name" value="TAT_signal_seq"/>
    <property type="match status" value="1"/>
</dbReference>
<dbReference type="AlphaFoldDB" id="A0AAW3ZP02"/>
<dbReference type="PANTHER" id="PTHR43737">
    <property type="entry name" value="BLL7424 PROTEIN"/>
    <property type="match status" value="1"/>
</dbReference>